<dbReference type="PANTHER" id="PTHR33392">
    <property type="entry name" value="POLYISOPRENYL-TEICHOIC ACID--PEPTIDOGLYCAN TEICHOIC ACID TRANSFERASE TAGU"/>
    <property type="match status" value="1"/>
</dbReference>
<dbReference type="PANTHER" id="PTHR33392:SF6">
    <property type="entry name" value="POLYISOPRENYL-TEICHOIC ACID--PEPTIDOGLYCAN TEICHOIC ACID TRANSFERASE TAGU"/>
    <property type="match status" value="1"/>
</dbReference>
<protein>
    <submittedName>
        <fullName evidence="4">LCP family protein</fullName>
    </submittedName>
</protein>
<name>A0ABR7IS18_9CLOT</name>
<feature type="transmembrane region" description="Helical" evidence="2">
    <location>
        <begin position="12"/>
        <end position="31"/>
    </location>
</feature>
<accession>A0ABR7IS18</accession>
<comment type="caution">
    <text evidence="4">The sequence shown here is derived from an EMBL/GenBank/DDBJ whole genome shotgun (WGS) entry which is preliminary data.</text>
</comment>
<organism evidence="4 5">
    <name type="scientific">Clostridium facile</name>
    <dbReference type="NCBI Taxonomy" id="2763035"/>
    <lineage>
        <taxon>Bacteria</taxon>
        <taxon>Bacillati</taxon>
        <taxon>Bacillota</taxon>
        <taxon>Clostridia</taxon>
        <taxon>Eubacteriales</taxon>
        <taxon>Clostridiaceae</taxon>
        <taxon>Clostridium</taxon>
    </lineage>
</organism>
<keyword evidence="2" id="KW-1133">Transmembrane helix</keyword>
<dbReference type="Gene3D" id="3.40.630.190">
    <property type="entry name" value="LCP protein"/>
    <property type="match status" value="1"/>
</dbReference>
<evidence type="ECO:0000256" key="1">
    <source>
        <dbReference type="ARBA" id="ARBA00006068"/>
    </source>
</evidence>
<evidence type="ECO:0000313" key="4">
    <source>
        <dbReference type="EMBL" id="MBC5787943.1"/>
    </source>
</evidence>
<comment type="similarity">
    <text evidence="1">Belongs to the LytR/CpsA/Psr (LCP) family.</text>
</comment>
<feature type="domain" description="Cell envelope-related transcriptional attenuator" evidence="3">
    <location>
        <begin position="71"/>
        <end position="185"/>
    </location>
</feature>
<dbReference type="InterPro" id="IPR050922">
    <property type="entry name" value="LytR/CpsA/Psr_CW_biosynth"/>
</dbReference>
<evidence type="ECO:0000313" key="5">
    <source>
        <dbReference type="Proteomes" id="UP000649151"/>
    </source>
</evidence>
<sequence>MKQSVRLFLKSFLLSFIIIGGVAAVILIVMIQSQTKEESPTTQYVYQASKDEDLTTLLIFTPSRGGEAERFLLLHISAMQNRISIAELPITMKTTVNGKTDTISGMYDYGGASYAVRGVSEKLEITIHRYMRIDYNGLIQIVDYLGGMAYTPSEMVETIWEDGSMTVIQPVEQMIDGRRFLALAKQGDIAQLLSILCQQQINKEFEEKLDDFYSTLMNETDSNCSSLDYELRKFGWKQMLRQETAEFTIIPIESDESAWIEEIKNHF</sequence>
<dbReference type="RefSeq" id="WP_069987396.1">
    <property type="nucleotide sequence ID" value="NZ_JACOQK010000001.1"/>
</dbReference>
<dbReference type="EMBL" id="JACOQK010000001">
    <property type="protein sequence ID" value="MBC5787943.1"/>
    <property type="molecule type" value="Genomic_DNA"/>
</dbReference>
<keyword evidence="2" id="KW-0472">Membrane</keyword>
<dbReference type="InterPro" id="IPR004474">
    <property type="entry name" value="LytR_CpsA_psr"/>
</dbReference>
<dbReference type="Pfam" id="PF03816">
    <property type="entry name" value="LytR_cpsA_psr"/>
    <property type="match status" value="1"/>
</dbReference>
<proteinExistence type="inferred from homology"/>
<keyword evidence="2" id="KW-0812">Transmembrane</keyword>
<gene>
    <name evidence="4" type="ORF">H8Z77_07935</name>
</gene>
<reference evidence="4 5" key="1">
    <citation type="submission" date="2020-08" db="EMBL/GenBank/DDBJ databases">
        <title>Genome public.</title>
        <authorList>
            <person name="Liu C."/>
            <person name="Sun Q."/>
        </authorList>
    </citation>
    <scope>NUCLEOTIDE SEQUENCE [LARGE SCALE GENOMIC DNA]</scope>
    <source>
        <strain evidence="4 5">NSJ-27</strain>
    </source>
</reference>
<dbReference type="Proteomes" id="UP000649151">
    <property type="component" value="Unassembled WGS sequence"/>
</dbReference>
<evidence type="ECO:0000259" key="3">
    <source>
        <dbReference type="Pfam" id="PF03816"/>
    </source>
</evidence>
<keyword evidence="5" id="KW-1185">Reference proteome</keyword>
<evidence type="ECO:0000256" key="2">
    <source>
        <dbReference type="SAM" id="Phobius"/>
    </source>
</evidence>